<dbReference type="Proteomes" id="UP000623461">
    <property type="component" value="Unassembled WGS sequence"/>
</dbReference>
<dbReference type="SMART" id="SM01092">
    <property type="entry name" value="CO_deh_flav_C"/>
    <property type="match status" value="1"/>
</dbReference>
<dbReference type="PANTHER" id="PTHR42659">
    <property type="entry name" value="XANTHINE DEHYDROGENASE SUBUNIT C-RELATED"/>
    <property type="match status" value="1"/>
</dbReference>
<evidence type="ECO:0000259" key="5">
    <source>
        <dbReference type="PROSITE" id="PS51387"/>
    </source>
</evidence>
<feature type="region of interest" description="Disordered" evidence="4">
    <location>
        <begin position="288"/>
        <end position="322"/>
    </location>
</feature>
<dbReference type="InterPro" id="IPR036318">
    <property type="entry name" value="FAD-bd_PCMH-like_sf"/>
</dbReference>
<dbReference type="InterPro" id="IPR051312">
    <property type="entry name" value="Diverse_Substr_Oxidored"/>
</dbReference>
<dbReference type="InterPro" id="IPR036683">
    <property type="entry name" value="CO_DH_flav_C_dom_sf"/>
</dbReference>
<evidence type="ECO:0000256" key="2">
    <source>
        <dbReference type="ARBA" id="ARBA00022827"/>
    </source>
</evidence>
<dbReference type="Pfam" id="PF03450">
    <property type="entry name" value="CO_deh_flav_C"/>
    <property type="match status" value="1"/>
</dbReference>
<dbReference type="InterPro" id="IPR002346">
    <property type="entry name" value="Mopterin_DH_FAD-bd"/>
</dbReference>
<evidence type="ECO:0000313" key="6">
    <source>
        <dbReference type="EMBL" id="GGM97968.1"/>
    </source>
</evidence>
<dbReference type="Gene3D" id="3.30.465.10">
    <property type="match status" value="1"/>
</dbReference>
<reference evidence="7" key="1">
    <citation type="journal article" date="2019" name="Int. J. Syst. Evol. Microbiol.">
        <title>The Global Catalogue of Microorganisms (GCM) 10K type strain sequencing project: providing services to taxonomists for standard genome sequencing and annotation.</title>
        <authorList>
            <consortium name="The Broad Institute Genomics Platform"/>
            <consortium name="The Broad Institute Genome Sequencing Center for Infectious Disease"/>
            <person name="Wu L."/>
            <person name="Ma J."/>
        </authorList>
    </citation>
    <scope>NUCLEOTIDE SEQUENCE [LARGE SCALE GENOMIC DNA]</scope>
    <source>
        <strain evidence="7">JCM 1365</strain>
    </source>
</reference>
<keyword evidence="3" id="KW-0560">Oxidoreductase</keyword>
<keyword evidence="1" id="KW-0285">Flavoprotein</keyword>
<dbReference type="RefSeq" id="WP_030196904.1">
    <property type="nucleotide sequence ID" value="NZ_BMNZ01000004.1"/>
</dbReference>
<dbReference type="InterPro" id="IPR016169">
    <property type="entry name" value="FAD-bd_PCMH_sub2"/>
</dbReference>
<dbReference type="Pfam" id="PF00941">
    <property type="entry name" value="FAD_binding_5"/>
    <property type="match status" value="1"/>
</dbReference>
<feature type="domain" description="FAD-binding PCMH-type" evidence="5">
    <location>
        <begin position="1"/>
        <end position="177"/>
    </location>
</feature>
<proteinExistence type="predicted"/>
<dbReference type="InterPro" id="IPR016167">
    <property type="entry name" value="FAD-bd_PCMH_sub1"/>
</dbReference>
<gene>
    <name evidence="6" type="ORF">GCM10009721_26200</name>
</gene>
<name>A0ABQ2I1Z5_9MICO</name>
<keyword evidence="2" id="KW-0274">FAD</keyword>
<keyword evidence="7" id="KW-1185">Reference proteome</keyword>
<dbReference type="Gene3D" id="3.30.43.10">
    <property type="entry name" value="Uridine Diphospho-n-acetylenolpyruvylglucosamine Reductase, domain 2"/>
    <property type="match status" value="1"/>
</dbReference>
<dbReference type="PANTHER" id="PTHR42659:SF2">
    <property type="entry name" value="XANTHINE DEHYDROGENASE SUBUNIT C-RELATED"/>
    <property type="match status" value="1"/>
</dbReference>
<dbReference type="Gene3D" id="3.30.390.50">
    <property type="entry name" value="CO dehydrogenase flavoprotein, C-terminal domain"/>
    <property type="match status" value="1"/>
</dbReference>
<dbReference type="SUPFAM" id="SSF56176">
    <property type="entry name" value="FAD-binding/transporter-associated domain-like"/>
    <property type="match status" value="1"/>
</dbReference>
<dbReference type="InterPro" id="IPR016166">
    <property type="entry name" value="FAD-bd_PCMH"/>
</dbReference>
<evidence type="ECO:0000313" key="7">
    <source>
        <dbReference type="Proteomes" id="UP000623461"/>
    </source>
</evidence>
<evidence type="ECO:0000256" key="3">
    <source>
        <dbReference type="ARBA" id="ARBA00023002"/>
    </source>
</evidence>
<comment type="caution">
    <text evidence="6">The sequence shown here is derived from an EMBL/GenBank/DDBJ whole genome shotgun (WGS) entry which is preliminary data.</text>
</comment>
<accession>A0ABQ2I1Z5</accession>
<protein>
    <submittedName>
        <fullName evidence="6">Carbon monoxide dehydrogenase</fullName>
    </submittedName>
</protein>
<evidence type="ECO:0000256" key="4">
    <source>
        <dbReference type="SAM" id="MobiDB-lite"/>
    </source>
</evidence>
<dbReference type="SUPFAM" id="SSF55447">
    <property type="entry name" value="CO dehydrogenase flavoprotein C-terminal domain-like"/>
    <property type="match status" value="1"/>
</dbReference>
<feature type="compositionally biased region" description="Polar residues" evidence="4">
    <location>
        <begin position="302"/>
        <end position="311"/>
    </location>
</feature>
<dbReference type="PROSITE" id="PS51387">
    <property type="entry name" value="FAD_PCMH"/>
    <property type="match status" value="1"/>
</dbReference>
<evidence type="ECO:0000256" key="1">
    <source>
        <dbReference type="ARBA" id="ARBA00022630"/>
    </source>
</evidence>
<dbReference type="InterPro" id="IPR005107">
    <property type="entry name" value="CO_DH_flav_C"/>
</dbReference>
<dbReference type="EMBL" id="BMNZ01000004">
    <property type="protein sequence ID" value="GGM97968.1"/>
    <property type="molecule type" value="Genomic_DNA"/>
</dbReference>
<sequence length="322" mass="32992">MKPAPFEHHAPLTVEQAVAVLTEVGHDGKVLAGGQSLIPILNMRLASPAHLVDINRVAGLDTVEVTPDAVRVGALVRHAGLERSESAYAALPLLRQALVNVAHPAIRNRGTTVGSIAHADAAGEMPAILALTDGVVEVAGPTGSREIAWSDFFLGALETSLAAEELAVAVRFGRLPAGTGTAFTEAARRHGDYAMAGVGVTVTVTDGVVSGARASFVSVTDVPSVLDLGPALGGVEPGSGAWASALDDAAEAVRDHVDPEGDIHASADYRRMLVTELTRRVLPQAADRATTAPNAAFDRESAVTTLSSTPNAAFGGEGASDD</sequence>
<organism evidence="6 7">
    <name type="scientific">Terrabacter tumescens</name>
    <dbReference type="NCBI Taxonomy" id="60443"/>
    <lineage>
        <taxon>Bacteria</taxon>
        <taxon>Bacillati</taxon>
        <taxon>Actinomycetota</taxon>
        <taxon>Actinomycetes</taxon>
        <taxon>Micrococcales</taxon>
        <taxon>Intrasporangiaceae</taxon>
        <taxon>Terrabacter</taxon>
    </lineage>
</organism>